<dbReference type="AlphaFoldDB" id="A0A0R1V367"/>
<comment type="caution">
    <text evidence="3">The sequence shown here is derived from an EMBL/GenBank/DDBJ whole genome shotgun (WGS) entry which is preliminary data.</text>
</comment>
<protein>
    <recommendedName>
        <fullName evidence="2">GAF domain-containing protein</fullName>
    </recommendedName>
</protein>
<dbReference type="PANTHER" id="PTHR21021">
    <property type="entry name" value="GAF/PUTATIVE CYTOSKELETAL PROTEIN"/>
    <property type="match status" value="1"/>
</dbReference>
<dbReference type="InterPro" id="IPR051330">
    <property type="entry name" value="Phosphatase_reg/MetRdx"/>
</dbReference>
<dbReference type="SMART" id="SM00065">
    <property type="entry name" value="GAF"/>
    <property type="match status" value="1"/>
</dbReference>
<evidence type="ECO:0000313" key="3">
    <source>
        <dbReference type="EMBL" id="KRL97189.1"/>
    </source>
</evidence>
<organism evidence="3 4">
    <name type="scientific">Liquorilactobacillus satsumensis DSM 16230 = JCM 12392</name>
    <dbReference type="NCBI Taxonomy" id="1423801"/>
    <lineage>
        <taxon>Bacteria</taxon>
        <taxon>Bacillati</taxon>
        <taxon>Bacillota</taxon>
        <taxon>Bacilli</taxon>
        <taxon>Lactobacillales</taxon>
        <taxon>Lactobacillaceae</taxon>
        <taxon>Liquorilactobacillus</taxon>
    </lineage>
</organism>
<dbReference type="PANTHER" id="PTHR21021:SF15">
    <property type="entry name" value="FREE METHIONINE-R-SULFOXIDE REDUCTASE"/>
    <property type="match status" value="1"/>
</dbReference>
<gene>
    <name evidence="3" type="ORF">FD50_GL001744</name>
</gene>
<reference evidence="3 4" key="1">
    <citation type="journal article" date="2015" name="Genome Announc.">
        <title>Expanding the biotechnology potential of lactobacilli through comparative genomics of 213 strains and associated genera.</title>
        <authorList>
            <person name="Sun Z."/>
            <person name="Harris H.M."/>
            <person name="McCann A."/>
            <person name="Guo C."/>
            <person name="Argimon S."/>
            <person name="Zhang W."/>
            <person name="Yang X."/>
            <person name="Jeffery I.B."/>
            <person name="Cooney J.C."/>
            <person name="Kagawa T.F."/>
            <person name="Liu W."/>
            <person name="Song Y."/>
            <person name="Salvetti E."/>
            <person name="Wrobel A."/>
            <person name="Rasinkangas P."/>
            <person name="Parkhill J."/>
            <person name="Rea M.C."/>
            <person name="O'Sullivan O."/>
            <person name="Ritari J."/>
            <person name="Douillard F.P."/>
            <person name="Paul Ross R."/>
            <person name="Yang R."/>
            <person name="Briner A.E."/>
            <person name="Felis G.E."/>
            <person name="de Vos W.M."/>
            <person name="Barrangou R."/>
            <person name="Klaenhammer T.R."/>
            <person name="Caufield P.W."/>
            <person name="Cui Y."/>
            <person name="Zhang H."/>
            <person name="O'Toole P.W."/>
        </authorList>
    </citation>
    <scope>NUCLEOTIDE SEQUENCE [LARGE SCALE GENOMIC DNA]</scope>
    <source>
        <strain evidence="3 4">DSM 16230</strain>
    </source>
</reference>
<dbReference type="GO" id="GO:0005829">
    <property type="term" value="C:cytosol"/>
    <property type="evidence" value="ECO:0007669"/>
    <property type="project" value="TreeGrafter"/>
</dbReference>
<dbReference type="Proteomes" id="UP000051166">
    <property type="component" value="Unassembled WGS sequence"/>
</dbReference>
<accession>A0A0R1V367</accession>
<dbReference type="STRING" id="1423801.FD50_GL001744"/>
<dbReference type="GO" id="GO:0033745">
    <property type="term" value="F:L-methionine-(R)-S-oxide reductase activity"/>
    <property type="evidence" value="ECO:0007669"/>
    <property type="project" value="TreeGrafter"/>
</dbReference>
<comment type="similarity">
    <text evidence="1">Belongs to the free Met sulfoxide reductase family.</text>
</comment>
<dbReference type="Gene3D" id="3.30.450.40">
    <property type="match status" value="1"/>
</dbReference>
<dbReference type="PATRIC" id="fig|1423801.4.peg.1783"/>
<dbReference type="InterPro" id="IPR029016">
    <property type="entry name" value="GAF-like_dom_sf"/>
</dbReference>
<dbReference type="EMBL" id="AZFQ01000053">
    <property type="protein sequence ID" value="KRL97189.1"/>
    <property type="molecule type" value="Genomic_DNA"/>
</dbReference>
<dbReference type="Pfam" id="PF01590">
    <property type="entry name" value="GAF"/>
    <property type="match status" value="1"/>
</dbReference>
<evidence type="ECO:0000313" key="4">
    <source>
        <dbReference type="Proteomes" id="UP000051166"/>
    </source>
</evidence>
<dbReference type="FunFam" id="3.30.450.40:FF:000008">
    <property type="entry name" value="GAF domain-containing proteins"/>
    <property type="match status" value="1"/>
</dbReference>
<sequence length="173" mass="19094">MLFCSFRKVELMTAKAKNYALLIQQAHSLLAGETDLIANMSNLVALLFHGLPNLNGVAYYRFKEGELILGPFQGKPACMHIQVGRGVCGTVAQTRKTEIVANVHEFAGHIACDAASKSEIVVPVFKDTKFWGVLDLDSPAYGTFDEVDKKYLLELAPVIFGETANLRQETQHH</sequence>
<proteinExistence type="inferred from homology"/>
<keyword evidence="4" id="KW-1185">Reference proteome</keyword>
<evidence type="ECO:0000259" key="2">
    <source>
        <dbReference type="SMART" id="SM00065"/>
    </source>
</evidence>
<feature type="domain" description="GAF" evidence="2">
    <location>
        <begin position="35"/>
        <end position="173"/>
    </location>
</feature>
<name>A0A0R1V367_9LACO</name>
<dbReference type="SUPFAM" id="SSF55781">
    <property type="entry name" value="GAF domain-like"/>
    <property type="match status" value="1"/>
</dbReference>
<dbReference type="InterPro" id="IPR003018">
    <property type="entry name" value="GAF"/>
</dbReference>
<evidence type="ECO:0000256" key="1">
    <source>
        <dbReference type="ARBA" id="ARBA00038454"/>
    </source>
</evidence>